<feature type="transmembrane region" description="Helical" evidence="7">
    <location>
        <begin position="467"/>
        <end position="489"/>
    </location>
</feature>
<feature type="transmembrane region" description="Helical" evidence="7">
    <location>
        <begin position="433"/>
        <end position="455"/>
    </location>
</feature>
<keyword evidence="5 7" id="KW-0472">Membrane</keyword>
<feature type="transmembrane region" description="Helical" evidence="7">
    <location>
        <begin position="159"/>
        <end position="186"/>
    </location>
</feature>
<reference evidence="9 10" key="1">
    <citation type="submission" date="2024-01" db="EMBL/GenBank/DDBJ databases">
        <title>Comparative genomics of Cryptococcus and Kwoniella reveals pathogenesis evolution and contrasting modes of karyotype evolution via chromosome fusion or intercentromeric recombination.</title>
        <authorList>
            <person name="Coelho M.A."/>
            <person name="David-Palma M."/>
            <person name="Shea T."/>
            <person name="Bowers K."/>
            <person name="McGinley-Smith S."/>
            <person name="Mohammad A.W."/>
            <person name="Gnirke A."/>
            <person name="Yurkov A.M."/>
            <person name="Nowrousian M."/>
            <person name="Sun S."/>
            <person name="Cuomo C.A."/>
            <person name="Heitman J."/>
        </authorList>
    </citation>
    <scope>NUCLEOTIDE SEQUENCE [LARGE SCALE GENOMIC DNA]</scope>
    <source>
        <strain evidence="9 10">PYCC6329</strain>
    </source>
</reference>
<feature type="transmembrane region" description="Helical" evidence="7">
    <location>
        <begin position="224"/>
        <end position="242"/>
    </location>
</feature>
<evidence type="ECO:0000256" key="3">
    <source>
        <dbReference type="ARBA" id="ARBA00022692"/>
    </source>
</evidence>
<evidence type="ECO:0000256" key="1">
    <source>
        <dbReference type="ARBA" id="ARBA00004127"/>
    </source>
</evidence>
<organism evidence="9 10">
    <name type="scientific">Kwoniella europaea PYCC6329</name>
    <dbReference type="NCBI Taxonomy" id="1423913"/>
    <lineage>
        <taxon>Eukaryota</taxon>
        <taxon>Fungi</taxon>
        <taxon>Dikarya</taxon>
        <taxon>Basidiomycota</taxon>
        <taxon>Agaricomycotina</taxon>
        <taxon>Tremellomycetes</taxon>
        <taxon>Tremellales</taxon>
        <taxon>Cryptococcaceae</taxon>
        <taxon>Kwoniella</taxon>
    </lineage>
</organism>
<dbReference type="Pfam" id="PF07690">
    <property type="entry name" value="MFS_1"/>
    <property type="match status" value="1"/>
</dbReference>
<sequence length="561" mass="60538">MVNKTTETERSSLLRTTSTTSDNSSEDTVQDVNNQSHREYGAVEDGNDNSNSKIEVKKVGKKFREIWPIFLGLTSAVFCAALSMTIVANLTIEIGSYFHAGSLASWLGTGFLLGLTAMTPLYGRLAQVMGRKGVMLLAVNLFLIGTIMCAVAPTMGFMIAARVIAGAGSGGILTVSAIIISDLVSLADRGLYQGGTNLLFGAGSALGAVVGGAISDGLGWRAAFWLQVPPVIFALFLIVWKVNVDREKGEDVGGDTTWEKIKGIDWAGSLLLMVSISSFSTSSSLWTSSHYPLSHPLPLSLLAIALVTFPLFIWVEKKAAHPILPLTMLSRPQPRLVLLGFFLTTLSNFSRLYMQPIYLHVTRGLNGSETGLLLLPSSIVGSLSSLYAGWHMKFWREYKWFQAGFSFIPWLQALSITFFWGPYTDKNELWIEMALGSLGGGVTITTLLTSLIACVEPSELSLAISACYLARALGQVCGLSISACIQQTVLLSSLTSRIPDDLDLVRKIIQEPAEILPVLSESLKLQAKLAYLDSIRSVFAFVVCGGVGLSIVCLSVRGKKL</sequence>
<dbReference type="InterPro" id="IPR011701">
    <property type="entry name" value="MFS"/>
</dbReference>
<evidence type="ECO:0000256" key="6">
    <source>
        <dbReference type="SAM" id="MobiDB-lite"/>
    </source>
</evidence>
<dbReference type="SUPFAM" id="SSF103473">
    <property type="entry name" value="MFS general substrate transporter"/>
    <property type="match status" value="1"/>
</dbReference>
<evidence type="ECO:0000259" key="8">
    <source>
        <dbReference type="PROSITE" id="PS50850"/>
    </source>
</evidence>
<evidence type="ECO:0000256" key="4">
    <source>
        <dbReference type="ARBA" id="ARBA00022989"/>
    </source>
</evidence>
<feature type="transmembrane region" description="Helical" evidence="7">
    <location>
        <begin position="400"/>
        <end position="421"/>
    </location>
</feature>
<feature type="transmembrane region" description="Helical" evidence="7">
    <location>
        <begin position="370"/>
        <end position="388"/>
    </location>
</feature>
<feature type="transmembrane region" description="Helical" evidence="7">
    <location>
        <begin position="336"/>
        <end position="358"/>
    </location>
</feature>
<dbReference type="RefSeq" id="XP_066084815.1">
    <property type="nucleotide sequence ID" value="XM_066228718.1"/>
</dbReference>
<evidence type="ECO:0000256" key="5">
    <source>
        <dbReference type="ARBA" id="ARBA00023136"/>
    </source>
</evidence>
<comment type="subcellular location">
    <subcellularLocation>
        <location evidence="1">Endomembrane system</location>
        <topology evidence="1">Multi-pass membrane protein</topology>
    </subcellularLocation>
</comment>
<protein>
    <recommendedName>
        <fullName evidence="8">Major facilitator superfamily (MFS) profile domain-containing protein</fullName>
    </recommendedName>
</protein>
<feature type="transmembrane region" description="Helical" evidence="7">
    <location>
        <begin position="134"/>
        <end position="153"/>
    </location>
</feature>
<evidence type="ECO:0000313" key="10">
    <source>
        <dbReference type="Proteomes" id="UP001358614"/>
    </source>
</evidence>
<dbReference type="PANTHER" id="PTHR23501:SF191">
    <property type="entry name" value="VACUOLAR BASIC AMINO ACID TRANSPORTER 4"/>
    <property type="match status" value="1"/>
</dbReference>
<feature type="compositionally biased region" description="Low complexity" evidence="6">
    <location>
        <begin position="13"/>
        <end position="23"/>
    </location>
</feature>
<feature type="region of interest" description="Disordered" evidence="6">
    <location>
        <begin position="1"/>
        <end position="51"/>
    </location>
</feature>
<name>A0AAX4KNG9_9TREE</name>
<evidence type="ECO:0000256" key="7">
    <source>
        <dbReference type="SAM" id="Phobius"/>
    </source>
</evidence>
<dbReference type="GO" id="GO:0012505">
    <property type="term" value="C:endomembrane system"/>
    <property type="evidence" value="ECO:0007669"/>
    <property type="project" value="UniProtKB-SubCell"/>
</dbReference>
<feature type="transmembrane region" description="Helical" evidence="7">
    <location>
        <begin position="103"/>
        <end position="122"/>
    </location>
</feature>
<dbReference type="GeneID" id="91103745"/>
<keyword evidence="10" id="KW-1185">Reference proteome</keyword>
<dbReference type="Gene3D" id="1.20.1250.20">
    <property type="entry name" value="MFS general substrate transporter like domains"/>
    <property type="match status" value="1"/>
</dbReference>
<feature type="transmembrane region" description="Helical" evidence="7">
    <location>
        <begin position="66"/>
        <end position="91"/>
    </location>
</feature>
<feature type="compositionally biased region" description="Basic and acidic residues" evidence="6">
    <location>
        <begin position="1"/>
        <end position="12"/>
    </location>
</feature>
<keyword evidence="3 7" id="KW-0812">Transmembrane</keyword>
<dbReference type="KEGG" id="ker:91103745"/>
<gene>
    <name evidence="9" type="ORF">V865_004944</name>
</gene>
<proteinExistence type="predicted"/>
<dbReference type="Gene3D" id="1.20.1720.10">
    <property type="entry name" value="Multidrug resistance protein D"/>
    <property type="match status" value="1"/>
</dbReference>
<dbReference type="GO" id="GO:0015174">
    <property type="term" value="F:basic amino acid transmembrane transporter activity"/>
    <property type="evidence" value="ECO:0007669"/>
    <property type="project" value="TreeGrafter"/>
</dbReference>
<dbReference type="PROSITE" id="PS50850">
    <property type="entry name" value="MFS"/>
    <property type="match status" value="1"/>
</dbReference>
<dbReference type="GO" id="GO:0005886">
    <property type="term" value="C:plasma membrane"/>
    <property type="evidence" value="ECO:0007669"/>
    <property type="project" value="TreeGrafter"/>
</dbReference>
<keyword evidence="4 7" id="KW-1133">Transmembrane helix</keyword>
<feature type="domain" description="Major facilitator superfamily (MFS) profile" evidence="8">
    <location>
        <begin position="69"/>
        <end position="561"/>
    </location>
</feature>
<feature type="transmembrane region" description="Helical" evidence="7">
    <location>
        <begin position="297"/>
        <end position="315"/>
    </location>
</feature>
<dbReference type="AlphaFoldDB" id="A0AAX4KNG9"/>
<dbReference type="GO" id="GO:0000329">
    <property type="term" value="C:fungal-type vacuole membrane"/>
    <property type="evidence" value="ECO:0007669"/>
    <property type="project" value="TreeGrafter"/>
</dbReference>
<dbReference type="Proteomes" id="UP001358614">
    <property type="component" value="Chromosome 1"/>
</dbReference>
<dbReference type="InterPro" id="IPR020846">
    <property type="entry name" value="MFS_dom"/>
</dbReference>
<dbReference type="PANTHER" id="PTHR23501">
    <property type="entry name" value="MAJOR FACILITATOR SUPERFAMILY"/>
    <property type="match status" value="1"/>
</dbReference>
<feature type="transmembrane region" description="Helical" evidence="7">
    <location>
        <begin position="198"/>
        <end position="218"/>
    </location>
</feature>
<keyword evidence="2" id="KW-0813">Transport</keyword>
<evidence type="ECO:0000313" key="9">
    <source>
        <dbReference type="EMBL" id="WWD06848.1"/>
    </source>
</evidence>
<dbReference type="InterPro" id="IPR036259">
    <property type="entry name" value="MFS_trans_sf"/>
</dbReference>
<feature type="transmembrane region" description="Helical" evidence="7">
    <location>
        <begin position="538"/>
        <end position="556"/>
    </location>
</feature>
<accession>A0AAX4KNG9</accession>
<evidence type="ECO:0000256" key="2">
    <source>
        <dbReference type="ARBA" id="ARBA00022448"/>
    </source>
</evidence>
<dbReference type="EMBL" id="CP144089">
    <property type="protein sequence ID" value="WWD06848.1"/>
    <property type="molecule type" value="Genomic_DNA"/>
</dbReference>
<feature type="transmembrane region" description="Helical" evidence="7">
    <location>
        <begin position="263"/>
        <end position="285"/>
    </location>
</feature>